<dbReference type="RefSeq" id="WP_090952123.1">
    <property type="nucleotide sequence ID" value="NZ_FOJS01000066.1"/>
</dbReference>
<evidence type="ECO:0000313" key="1">
    <source>
        <dbReference type="EMBL" id="SFA55776.1"/>
    </source>
</evidence>
<accession>A0A1I0TXZ3</accession>
<dbReference type="AlphaFoldDB" id="A0A1I0TXZ3"/>
<gene>
    <name evidence="1" type="ORF">SAMN05192569_10664</name>
</gene>
<reference evidence="2" key="1">
    <citation type="submission" date="2016-10" db="EMBL/GenBank/DDBJ databases">
        <authorList>
            <person name="Varghese N."/>
            <person name="Submissions S."/>
        </authorList>
    </citation>
    <scope>NUCLEOTIDE SEQUENCE [LARGE SCALE GENOMIC DNA]</scope>
    <source>
        <strain evidence="2">M1</strain>
    </source>
</reference>
<dbReference type="OrthoDB" id="2404754at2"/>
<sequence>MSSMKYPYRDLGVPFDRNFRNDLNANFDDIEADIKEVQNDLNAKDSAAHARMTQIENDSIERDNDLDARIDNIVANTGSSNTEIVDARYDSINNVTHPTLKDRLDDTSNKIGILSTADDVLFQNDRSIFLEIDKYKKLRFQQGVATITGVNSNGYFRDNEPFVQVTLTGYAQINAPNYAVVIDVISSNGDYGQLIVYDKTQNGFKVKMTGSASSVTFMWTLLNPLVA</sequence>
<proteinExistence type="predicted"/>
<keyword evidence="2" id="KW-1185">Reference proteome</keyword>
<protein>
    <submittedName>
        <fullName evidence="1">Uncharacterized protein</fullName>
    </submittedName>
</protein>
<name>A0A1I0TXZ3_9BACL</name>
<evidence type="ECO:0000313" key="2">
    <source>
        <dbReference type="Proteomes" id="UP000198650"/>
    </source>
</evidence>
<dbReference type="Proteomes" id="UP000198650">
    <property type="component" value="Unassembled WGS sequence"/>
</dbReference>
<dbReference type="EMBL" id="FOJS01000066">
    <property type="protein sequence ID" value="SFA55776.1"/>
    <property type="molecule type" value="Genomic_DNA"/>
</dbReference>
<dbReference type="STRING" id="186116.SAMN05192569_10664"/>
<organism evidence="1 2">
    <name type="scientific">Parageobacillus thermantarcticus</name>
    <dbReference type="NCBI Taxonomy" id="186116"/>
    <lineage>
        <taxon>Bacteria</taxon>
        <taxon>Bacillati</taxon>
        <taxon>Bacillota</taxon>
        <taxon>Bacilli</taxon>
        <taxon>Bacillales</taxon>
        <taxon>Anoxybacillaceae</taxon>
        <taxon>Parageobacillus</taxon>
    </lineage>
</organism>